<evidence type="ECO:0000313" key="4">
    <source>
        <dbReference type="EMBL" id="KAK4748935.1"/>
    </source>
</evidence>
<name>A0AAN7GZI1_9MYRT</name>
<comment type="caution">
    <text evidence="4">The sequence shown here is derived from an EMBL/GenBank/DDBJ whole genome shotgun (WGS) entry which is preliminary data.</text>
</comment>
<dbReference type="SUPFAM" id="SSF55856">
    <property type="entry name" value="Cytochrome b5-like heme/steroid binding domain"/>
    <property type="match status" value="1"/>
</dbReference>
<dbReference type="EMBL" id="JAXIOK010000019">
    <property type="protein sequence ID" value="KAK4748935.1"/>
    <property type="molecule type" value="Genomic_DNA"/>
</dbReference>
<keyword evidence="2" id="KW-0479">Metal-binding</keyword>
<reference evidence="4 5" key="1">
    <citation type="journal article" date="2023" name="Hortic Res">
        <title>Pangenome of water caltrop reveals structural variations and asymmetric subgenome divergence after allopolyploidization.</title>
        <authorList>
            <person name="Zhang X."/>
            <person name="Chen Y."/>
            <person name="Wang L."/>
            <person name="Yuan Y."/>
            <person name="Fang M."/>
            <person name="Shi L."/>
            <person name="Lu R."/>
            <person name="Comes H.P."/>
            <person name="Ma Y."/>
            <person name="Chen Y."/>
            <person name="Huang G."/>
            <person name="Zhou Y."/>
            <person name="Zheng Z."/>
            <person name="Qiu Y."/>
        </authorList>
    </citation>
    <scope>NUCLEOTIDE SEQUENCE [LARGE SCALE GENOMIC DNA]</scope>
    <source>
        <tissue evidence="4">Roots</tissue>
    </source>
</reference>
<organism evidence="4 5">
    <name type="scientific">Trapa incisa</name>
    <dbReference type="NCBI Taxonomy" id="236973"/>
    <lineage>
        <taxon>Eukaryota</taxon>
        <taxon>Viridiplantae</taxon>
        <taxon>Streptophyta</taxon>
        <taxon>Embryophyta</taxon>
        <taxon>Tracheophyta</taxon>
        <taxon>Spermatophyta</taxon>
        <taxon>Magnoliopsida</taxon>
        <taxon>eudicotyledons</taxon>
        <taxon>Gunneridae</taxon>
        <taxon>Pentapetalae</taxon>
        <taxon>rosids</taxon>
        <taxon>malvids</taxon>
        <taxon>Myrtales</taxon>
        <taxon>Lythraceae</taxon>
        <taxon>Trapa</taxon>
    </lineage>
</organism>
<proteinExistence type="predicted"/>
<keyword evidence="5" id="KW-1185">Reference proteome</keyword>
<dbReference type="PANTHER" id="PTHR46237:SF1">
    <property type="entry name" value="CYTOCHROME B5 REDUCTASE 4"/>
    <property type="match status" value="1"/>
</dbReference>
<dbReference type="InterPro" id="IPR036400">
    <property type="entry name" value="Cyt_B5-like_heme/steroid_sf"/>
</dbReference>
<dbReference type="PANTHER" id="PTHR46237">
    <property type="entry name" value="CYTOCHROME B5 REDUCTASE 4 FAMILY MEMBER"/>
    <property type="match status" value="1"/>
</dbReference>
<dbReference type="AlphaFoldDB" id="A0AAN7GZI1"/>
<dbReference type="Proteomes" id="UP001345219">
    <property type="component" value="Chromosome 12"/>
</dbReference>
<dbReference type="GO" id="GO:0046872">
    <property type="term" value="F:metal ion binding"/>
    <property type="evidence" value="ECO:0007669"/>
    <property type="project" value="UniProtKB-KW"/>
</dbReference>
<evidence type="ECO:0000256" key="2">
    <source>
        <dbReference type="ARBA" id="ARBA00022723"/>
    </source>
</evidence>
<keyword evidence="3" id="KW-0408">Iron</keyword>
<accession>A0AAN7GZI1</accession>
<sequence length="130" mass="14188">MGFRFTFATVQDLCPLSSGPQNTQRGTGVPSVSCAGRVAIRTGPTVRRRGRGKWSLLGDVLTMEAAGGCTYEKKLSGGFDPAGVDMLMKAVGKDSTSLFILIRYPVKYHAWENDQFLLERCLVGIIDENQ</sequence>
<keyword evidence="1" id="KW-0349">Heme</keyword>
<dbReference type="GO" id="GO:0004128">
    <property type="term" value="F:cytochrome-b5 reductase activity, acting on NAD(P)H"/>
    <property type="evidence" value="ECO:0007669"/>
    <property type="project" value="TreeGrafter"/>
</dbReference>
<protein>
    <submittedName>
        <fullName evidence="4">Uncharacterized protein</fullName>
    </submittedName>
</protein>
<evidence type="ECO:0000256" key="1">
    <source>
        <dbReference type="ARBA" id="ARBA00022617"/>
    </source>
</evidence>
<gene>
    <name evidence="4" type="ORF">SAY87_015521</name>
</gene>
<dbReference type="GO" id="GO:0020037">
    <property type="term" value="F:heme binding"/>
    <property type="evidence" value="ECO:0007669"/>
    <property type="project" value="TreeGrafter"/>
</dbReference>
<evidence type="ECO:0000256" key="3">
    <source>
        <dbReference type="ARBA" id="ARBA00023004"/>
    </source>
</evidence>
<dbReference type="InterPro" id="IPR051872">
    <property type="entry name" value="Cytochrome_b5/Flavoprotein_Rdt"/>
</dbReference>
<dbReference type="GO" id="GO:0005737">
    <property type="term" value="C:cytoplasm"/>
    <property type="evidence" value="ECO:0007669"/>
    <property type="project" value="TreeGrafter"/>
</dbReference>
<evidence type="ECO:0000313" key="5">
    <source>
        <dbReference type="Proteomes" id="UP001345219"/>
    </source>
</evidence>